<keyword evidence="2" id="KW-0067">ATP-binding</keyword>
<dbReference type="SUPFAM" id="SSF52540">
    <property type="entry name" value="P-loop containing nucleoside triphosphate hydrolases"/>
    <property type="match status" value="1"/>
</dbReference>
<name>A0A914P004_9BILA</name>
<evidence type="ECO:0000313" key="4">
    <source>
        <dbReference type="Proteomes" id="UP000887578"/>
    </source>
</evidence>
<keyword evidence="1" id="KW-0547">Nucleotide-binding</keyword>
<protein>
    <submittedName>
        <fullName evidence="5">ABC transporter domain-containing protein</fullName>
    </submittedName>
</protein>
<dbReference type="InterPro" id="IPR050173">
    <property type="entry name" value="ABC_transporter_C-like"/>
</dbReference>
<reference evidence="5" key="1">
    <citation type="submission" date="2022-11" db="UniProtKB">
        <authorList>
            <consortium name="WormBaseParasite"/>
        </authorList>
    </citation>
    <scope>IDENTIFICATION</scope>
</reference>
<keyword evidence="4" id="KW-1185">Reference proteome</keyword>
<dbReference type="Gene3D" id="3.40.50.300">
    <property type="entry name" value="P-loop containing nucleotide triphosphate hydrolases"/>
    <property type="match status" value="1"/>
</dbReference>
<dbReference type="Pfam" id="PF00005">
    <property type="entry name" value="ABC_tran"/>
    <property type="match status" value="1"/>
</dbReference>
<dbReference type="WBParaSite" id="PDA_v2.g11059.t1">
    <property type="protein sequence ID" value="PDA_v2.g11059.t1"/>
    <property type="gene ID" value="PDA_v2.g11059"/>
</dbReference>
<evidence type="ECO:0000256" key="2">
    <source>
        <dbReference type="ARBA" id="ARBA00022840"/>
    </source>
</evidence>
<dbReference type="GO" id="GO:0016887">
    <property type="term" value="F:ATP hydrolysis activity"/>
    <property type="evidence" value="ECO:0007669"/>
    <property type="project" value="InterPro"/>
</dbReference>
<dbReference type="PANTHER" id="PTHR24223">
    <property type="entry name" value="ATP-BINDING CASSETTE SUB-FAMILY C"/>
    <property type="match status" value="1"/>
</dbReference>
<proteinExistence type="predicted"/>
<evidence type="ECO:0000256" key="1">
    <source>
        <dbReference type="ARBA" id="ARBA00022741"/>
    </source>
</evidence>
<dbReference type="GO" id="GO:0016020">
    <property type="term" value="C:membrane"/>
    <property type="evidence" value="ECO:0007669"/>
    <property type="project" value="TreeGrafter"/>
</dbReference>
<dbReference type="GO" id="GO:0005524">
    <property type="term" value="F:ATP binding"/>
    <property type="evidence" value="ECO:0007669"/>
    <property type="project" value="UniProtKB-KW"/>
</dbReference>
<dbReference type="GO" id="GO:0042626">
    <property type="term" value="F:ATPase-coupled transmembrane transporter activity"/>
    <property type="evidence" value="ECO:0007669"/>
    <property type="project" value="TreeGrafter"/>
</dbReference>
<sequence>MVAEELDDEAIDRTPQTSEKNKLIESYKADFSWEVPANSISDSQNSSSSLRNITLSVNRGELVAIVGKVGAGKSSLLSAFLGEMEKICGNVSVRGQIAYVPQQAWIQNMSLRDNICFGQPYNKILFNKIIEACVLRPDLEM</sequence>
<dbReference type="InterPro" id="IPR027417">
    <property type="entry name" value="P-loop_NTPase"/>
</dbReference>
<accession>A0A914P004</accession>
<evidence type="ECO:0000313" key="5">
    <source>
        <dbReference type="WBParaSite" id="PDA_v2.g11059.t1"/>
    </source>
</evidence>
<organism evidence="4 5">
    <name type="scientific">Panagrolaimus davidi</name>
    <dbReference type="NCBI Taxonomy" id="227884"/>
    <lineage>
        <taxon>Eukaryota</taxon>
        <taxon>Metazoa</taxon>
        <taxon>Ecdysozoa</taxon>
        <taxon>Nematoda</taxon>
        <taxon>Chromadorea</taxon>
        <taxon>Rhabditida</taxon>
        <taxon>Tylenchina</taxon>
        <taxon>Panagrolaimomorpha</taxon>
        <taxon>Panagrolaimoidea</taxon>
        <taxon>Panagrolaimidae</taxon>
        <taxon>Panagrolaimus</taxon>
    </lineage>
</organism>
<dbReference type="Proteomes" id="UP000887578">
    <property type="component" value="Unplaced"/>
</dbReference>
<dbReference type="InterPro" id="IPR003439">
    <property type="entry name" value="ABC_transporter-like_ATP-bd"/>
</dbReference>
<feature type="domain" description="ABC transporter" evidence="3">
    <location>
        <begin position="50"/>
        <end position="119"/>
    </location>
</feature>
<dbReference type="AlphaFoldDB" id="A0A914P004"/>
<evidence type="ECO:0000259" key="3">
    <source>
        <dbReference type="Pfam" id="PF00005"/>
    </source>
</evidence>